<dbReference type="GO" id="GO:0000287">
    <property type="term" value="F:magnesium ion binding"/>
    <property type="evidence" value="ECO:0007669"/>
    <property type="project" value="TreeGrafter"/>
</dbReference>
<dbReference type="RefSeq" id="XP_032823695.1">
    <property type="nucleotide sequence ID" value="XM_032967804.1"/>
</dbReference>
<dbReference type="Gene3D" id="1.10.150.210">
    <property type="entry name" value="Phosphoserine phosphatase, domain 2"/>
    <property type="match status" value="1"/>
</dbReference>
<dbReference type="PANTHER" id="PTHR43344:SF2">
    <property type="entry name" value="PHOSPHOSERINE PHOSPHATASE"/>
    <property type="match status" value="1"/>
</dbReference>
<dbReference type="GO" id="GO:0005737">
    <property type="term" value="C:cytoplasm"/>
    <property type="evidence" value="ECO:0007669"/>
    <property type="project" value="TreeGrafter"/>
</dbReference>
<evidence type="ECO:0000256" key="14">
    <source>
        <dbReference type="ARBA" id="ARBA00049173"/>
    </source>
</evidence>
<keyword evidence="16" id="KW-1185">Reference proteome</keyword>
<evidence type="ECO:0000256" key="3">
    <source>
        <dbReference type="ARBA" id="ARBA00009184"/>
    </source>
</evidence>
<keyword evidence="9" id="KW-0460">Magnesium</keyword>
<keyword evidence="8" id="KW-0378">Hydrolase</keyword>
<dbReference type="AlphaFoldDB" id="A0AAJ7TVC5"/>
<dbReference type="Gene3D" id="3.40.50.1000">
    <property type="entry name" value="HAD superfamily/HAD-like"/>
    <property type="match status" value="1"/>
</dbReference>
<feature type="active site" description="Proton donor" evidence="15">
    <location>
        <position position="22"/>
    </location>
</feature>
<evidence type="ECO:0000256" key="2">
    <source>
        <dbReference type="ARBA" id="ARBA00005135"/>
    </source>
</evidence>
<comment type="function">
    <text evidence="12">Catalyzes the last irreversible step in the biosynthesis of L-serine from carbohydrates, the dephosphorylation of O-phospho-L-serine to L-serine. L-serine can then be used in protein synthesis, to produce other amino acids, in nucleotide metabolism or in glutathione synthesis, or can be racemized to D-serine, a neuromodulator. May also act on O-phospho-D-serine.</text>
</comment>
<organism evidence="16 17">
    <name type="scientific">Petromyzon marinus</name>
    <name type="common">Sea lamprey</name>
    <dbReference type="NCBI Taxonomy" id="7757"/>
    <lineage>
        <taxon>Eukaryota</taxon>
        <taxon>Metazoa</taxon>
        <taxon>Chordata</taxon>
        <taxon>Craniata</taxon>
        <taxon>Vertebrata</taxon>
        <taxon>Cyclostomata</taxon>
        <taxon>Hyperoartia</taxon>
        <taxon>Petromyzontiformes</taxon>
        <taxon>Petromyzontidae</taxon>
        <taxon>Petromyzon</taxon>
    </lineage>
</organism>
<comment type="catalytic activity">
    <reaction evidence="13">
        <text>O-phospho-D-serine + H2O = D-serine + phosphate</text>
        <dbReference type="Rhea" id="RHEA:24873"/>
        <dbReference type="ChEBI" id="CHEBI:15377"/>
        <dbReference type="ChEBI" id="CHEBI:35247"/>
        <dbReference type="ChEBI" id="CHEBI:43474"/>
        <dbReference type="ChEBI" id="CHEBI:58680"/>
        <dbReference type="EC" id="3.1.3.3"/>
    </reaction>
    <physiologicalReaction direction="left-to-right" evidence="13">
        <dbReference type="Rhea" id="RHEA:24874"/>
    </physiologicalReaction>
</comment>
<evidence type="ECO:0000256" key="15">
    <source>
        <dbReference type="PIRSR" id="PIRSR604469-1"/>
    </source>
</evidence>
<dbReference type="PANTHER" id="PTHR43344">
    <property type="entry name" value="PHOSPHOSERINE PHOSPHATASE"/>
    <property type="match status" value="1"/>
</dbReference>
<feature type="active site" description="Nucleophile" evidence="15">
    <location>
        <position position="20"/>
    </location>
</feature>
<keyword evidence="7" id="KW-0479">Metal-binding</keyword>
<evidence type="ECO:0000256" key="8">
    <source>
        <dbReference type="ARBA" id="ARBA00022801"/>
    </source>
</evidence>
<evidence type="ECO:0000313" key="16">
    <source>
        <dbReference type="Proteomes" id="UP001318040"/>
    </source>
</evidence>
<proteinExistence type="inferred from homology"/>
<keyword evidence="6" id="KW-0028">Amino-acid biosynthesis</keyword>
<dbReference type="GO" id="GO:0006564">
    <property type="term" value="P:L-serine biosynthetic process"/>
    <property type="evidence" value="ECO:0007669"/>
    <property type="project" value="UniProtKB-KW"/>
</dbReference>
<comment type="cofactor">
    <cofactor evidence="1">
        <name>Mg(2+)</name>
        <dbReference type="ChEBI" id="CHEBI:18420"/>
    </cofactor>
</comment>
<dbReference type="InterPro" id="IPR050582">
    <property type="entry name" value="HAD-like_SerB"/>
</dbReference>
<comment type="catalytic activity">
    <reaction evidence="14">
        <text>O-phospho-L-serine + H2O = L-serine + phosphate</text>
        <dbReference type="Rhea" id="RHEA:21208"/>
        <dbReference type="ChEBI" id="CHEBI:15377"/>
        <dbReference type="ChEBI" id="CHEBI:33384"/>
        <dbReference type="ChEBI" id="CHEBI:43474"/>
        <dbReference type="ChEBI" id="CHEBI:57524"/>
        <dbReference type="EC" id="3.1.3.3"/>
    </reaction>
    <physiologicalReaction direction="left-to-right" evidence="14">
        <dbReference type="Rhea" id="RHEA:21209"/>
    </physiologicalReaction>
</comment>
<keyword evidence="10" id="KW-0718">Serine biosynthesis</keyword>
<gene>
    <name evidence="17" type="primary">PSPH</name>
</gene>
<dbReference type="Pfam" id="PF00702">
    <property type="entry name" value="Hydrolase"/>
    <property type="match status" value="1"/>
</dbReference>
<evidence type="ECO:0000256" key="10">
    <source>
        <dbReference type="ARBA" id="ARBA00023299"/>
    </source>
</evidence>
<evidence type="ECO:0000256" key="9">
    <source>
        <dbReference type="ARBA" id="ARBA00022842"/>
    </source>
</evidence>
<dbReference type="GeneID" id="116950201"/>
<comment type="pathway">
    <text evidence="2">Amino-acid biosynthesis; L-serine biosynthesis; L-serine from 3-phospho-D-glycerate: step 3/3.</text>
</comment>
<dbReference type="Proteomes" id="UP001318040">
    <property type="component" value="Chromosome 38"/>
</dbReference>
<dbReference type="NCBIfam" id="TIGR00338">
    <property type="entry name" value="serB"/>
    <property type="match status" value="1"/>
</dbReference>
<dbReference type="EC" id="3.1.3.3" evidence="4"/>
<dbReference type="KEGG" id="pmrn:116950201"/>
<evidence type="ECO:0000256" key="11">
    <source>
        <dbReference type="ARBA" id="ARBA00031693"/>
    </source>
</evidence>
<dbReference type="InterPro" id="IPR036412">
    <property type="entry name" value="HAD-like_sf"/>
</dbReference>
<evidence type="ECO:0000256" key="7">
    <source>
        <dbReference type="ARBA" id="ARBA00022723"/>
    </source>
</evidence>
<dbReference type="CDD" id="cd04309">
    <property type="entry name" value="HAD_PSP_eu"/>
    <property type="match status" value="1"/>
</dbReference>
<reference evidence="17" key="1">
    <citation type="submission" date="2025-08" db="UniProtKB">
        <authorList>
            <consortium name="RefSeq"/>
        </authorList>
    </citation>
    <scope>IDENTIFICATION</scope>
    <source>
        <tissue evidence="17">Sperm</tissue>
    </source>
</reference>
<evidence type="ECO:0000256" key="13">
    <source>
        <dbReference type="ARBA" id="ARBA00047405"/>
    </source>
</evidence>
<protein>
    <recommendedName>
        <fullName evidence="5">Phosphoserine phosphatase</fullName>
        <ecNumber evidence="4">3.1.3.3</ecNumber>
    </recommendedName>
    <alternativeName>
        <fullName evidence="11">O-phosphoserine phosphohydrolase</fullName>
    </alternativeName>
</protein>
<sequence length="230" mass="25084">MSTLYETKAILRGADAVCFDVDSTVITDEGIDELAKFCGVGDEVTEWTKRAMGGGVSFRTALRERLNIIRPTCDQIAELLQVKPPQLTPGIRELVSCLQRRGAHIFLVSGGFRCLVEIVGQELSIPPEDIYANRLSFFYNGEYAGFDESQLTSESGGKGKVIAAIKAKYGYKQVVMIGDGATDMEACPPADAFIGFGGNAVRSQVQENSKWFVTSFHELLHELESANGCI</sequence>
<dbReference type="FunFam" id="1.10.150.210:FF:000002">
    <property type="entry name" value="Phosphoserine phosphatase"/>
    <property type="match status" value="1"/>
</dbReference>
<dbReference type="CTD" id="5723"/>
<dbReference type="GO" id="GO:0036424">
    <property type="term" value="F:L-phosphoserine phosphatase activity"/>
    <property type="evidence" value="ECO:0007669"/>
    <property type="project" value="InterPro"/>
</dbReference>
<evidence type="ECO:0000256" key="12">
    <source>
        <dbReference type="ARBA" id="ARBA00045329"/>
    </source>
</evidence>
<dbReference type="SUPFAM" id="SSF56784">
    <property type="entry name" value="HAD-like"/>
    <property type="match status" value="1"/>
</dbReference>
<dbReference type="NCBIfam" id="TIGR01488">
    <property type="entry name" value="HAD-SF-IB"/>
    <property type="match status" value="1"/>
</dbReference>
<dbReference type="InterPro" id="IPR004469">
    <property type="entry name" value="PSP"/>
</dbReference>
<evidence type="ECO:0000256" key="5">
    <source>
        <dbReference type="ARBA" id="ARBA00015196"/>
    </source>
</evidence>
<comment type="similarity">
    <text evidence="3">Belongs to the HAD-like hydrolase superfamily. SerB family.</text>
</comment>
<dbReference type="InterPro" id="IPR023214">
    <property type="entry name" value="HAD_sf"/>
</dbReference>
<evidence type="ECO:0000256" key="4">
    <source>
        <dbReference type="ARBA" id="ARBA00012640"/>
    </source>
</evidence>
<evidence type="ECO:0000313" key="17">
    <source>
        <dbReference type="RefSeq" id="XP_032823695.1"/>
    </source>
</evidence>
<dbReference type="FunFam" id="3.40.50.1000:FF:000077">
    <property type="entry name" value="Phosphoserine phosphatase, chloroplastic"/>
    <property type="match status" value="1"/>
</dbReference>
<evidence type="ECO:0000256" key="6">
    <source>
        <dbReference type="ARBA" id="ARBA00022605"/>
    </source>
</evidence>
<accession>A0AAJ7TVC5</accession>
<evidence type="ECO:0000256" key="1">
    <source>
        <dbReference type="ARBA" id="ARBA00001946"/>
    </source>
</evidence>
<name>A0AAJ7TVC5_PETMA</name>